<evidence type="ECO:0000313" key="1">
    <source>
        <dbReference type="EMBL" id="KAF7298729.1"/>
    </source>
</evidence>
<dbReference type="PANTHER" id="PTHR38926:SF5">
    <property type="entry name" value="F-BOX AND LEUCINE-RICH REPEAT PROTEIN 6"/>
    <property type="match status" value="1"/>
</dbReference>
<protein>
    <recommendedName>
        <fullName evidence="3">F-box domain-containing protein</fullName>
    </recommendedName>
</protein>
<keyword evidence="2" id="KW-1185">Reference proteome</keyword>
<gene>
    <name evidence="1" type="ORF">MIND_00820400</name>
</gene>
<dbReference type="AlphaFoldDB" id="A0A8H6SG12"/>
<reference evidence="1" key="1">
    <citation type="submission" date="2020-05" db="EMBL/GenBank/DDBJ databases">
        <title>Mycena genomes resolve the evolution of fungal bioluminescence.</title>
        <authorList>
            <person name="Tsai I.J."/>
        </authorList>
    </citation>
    <scope>NUCLEOTIDE SEQUENCE</scope>
    <source>
        <strain evidence="1">171206Taipei</strain>
    </source>
</reference>
<dbReference type="SUPFAM" id="SSF52047">
    <property type="entry name" value="RNI-like"/>
    <property type="match status" value="1"/>
</dbReference>
<sequence>MAVSPFAAKLSTNFVPCDSELEEIRGYLAGYFAKLAELDSQIAQWQAKIDELAATRDCVKAVIGQHAALISPMRRVPEDILREIFLYCLAAEPVALVDARRAPMLLTHVCASWRHLAHAMPALWNSIHIPGGSFSQAGGLGDMLSFNAEVVAPWLNRTKGTSQLLSLSMSFKRPNQTWGLLLNEVFPRIRRLELKLESGDNSHMHLFLRQTSRELPHLECLKIDTKEDSGPNFWPTTALLGIPTLRSVSLRIRADPMKLPLPWDQLLELNLRCFFSATTIAAVFVGGLSVADALDLLRRCPRLRKCSLQITRGGQFQPRSLANAIELQDLAITDAIFLPQLLERIDAPNLQRLSLSPKIGREDDDRPAFLNAIQPHAANLTSVDFVITLFNTQTLRSFLAMVPVLRELVLRSAAARSEGVIGREEILENSILGSLTPMSAPDASVYCPLLTHVEFASCAQFSDWKLAEFIEKRMTCEVRPTLRSVIVSFERPMLRDIMPHISRFFAAGLRVQLEWSKSIAWRYDPHAGLCDL</sequence>
<dbReference type="Gene3D" id="1.20.1280.50">
    <property type="match status" value="1"/>
</dbReference>
<dbReference type="EMBL" id="JACAZF010000007">
    <property type="protein sequence ID" value="KAF7298729.1"/>
    <property type="molecule type" value="Genomic_DNA"/>
</dbReference>
<dbReference type="OrthoDB" id="3248197at2759"/>
<dbReference type="PANTHER" id="PTHR38926">
    <property type="entry name" value="F-BOX DOMAIN CONTAINING PROTEIN, EXPRESSED"/>
    <property type="match status" value="1"/>
</dbReference>
<dbReference type="Proteomes" id="UP000636479">
    <property type="component" value="Unassembled WGS sequence"/>
</dbReference>
<accession>A0A8H6SG12</accession>
<evidence type="ECO:0008006" key="3">
    <source>
        <dbReference type="Google" id="ProtNLM"/>
    </source>
</evidence>
<name>A0A8H6SG12_9AGAR</name>
<dbReference type="GeneID" id="59347391"/>
<proteinExistence type="predicted"/>
<evidence type="ECO:0000313" key="2">
    <source>
        <dbReference type="Proteomes" id="UP000636479"/>
    </source>
</evidence>
<dbReference type="RefSeq" id="XP_037218117.1">
    <property type="nucleotide sequence ID" value="XM_037364875.1"/>
</dbReference>
<organism evidence="1 2">
    <name type="scientific">Mycena indigotica</name>
    <dbReference type="NCBI Taxonomy" id="2126181"/>
    <lineage>
        <taxon>Eukaryota</taxon>
        <taxon>Fungi</taxon>
        <taxon>Dikarya</taxon>
        <taxon>Basidiomycota</taxon>
        <taxon>Agaricomycotina</taxon>
        <taxon>Agaricomycetes</taxon>
        <taxon>Agaricomycetidae</taxon>
        <taxon>Agaricales</taxon>
        <taxon>Marasmiineae</taxon>
        <taxon>Mycenaceae</taxon>
        <taxon>Mycena</taxon>
    </lineage>
</organism>
<comment type="caution">
    <text evidence="1">The sequence shown here is derived from an EMBL/GenBank/DDBJ whole genome shotgun (WGS) entry which is preliminary data.</text>
</comment>
<dbReference type="Gene3D" id="3.80.10.10">
    <property type="entry name" value="Ribonuclease Inhibitor"/>
    <property type="match status" value="1"/>
</dbReference>
<dbReference type="InterPro" id="IPR032675">
    <property type="entry name" value="LRR_dom_sf"/>
</dbReference>